<accession>A0A9P6I1N5</accession>
<dbReference type="GO" id="GO:0000981">
    <property type="term" value="F:DNA-binding transcription factor activity, RNA polymerase II-specific"/>
    <property type="evidence" value="ECO:0007669"/>
    <property type="project" value="InterPro"/>
</dbReference>
<dbReference type="InterPro" id="IPR036864">
    <property type="entry name" value="Zn2-C6_fun-type_DNA-bd_sf"/>
</dbReference>
<dbReference type="Gene3D" id="4.10.240.10">
    <property type="entry name" value="Zn(2)-C6 fungal-type DNA-binding domain"/>
    <property type="match status" value="1"/>
</dbReference>
<feature type="domain" description="Zn(2)-C6 fungal-type" evidence="7">
    <location>
        <begin position="14"/>
        <end position="42"/>
    </location>
</feature>
<dbReference type="GO" id="GO:0008270">
    <property type="term" value="F:zinc ion binding"/>
    <property type="evidence" value="ECO:0007669"/>
    <property type="project" value="InterPro"/>
</dbReference>
<dbReference type="AlphaFoldDB" id="A0A9P6I1N5"/>
<dbReference type="Pfam" id="PF00172">
    <property type="entry name" value="Zn_clus"/>
    <property type="match status" value="1"/>
</dbReference>
<sequence length="522" mass="58757">MPMARHGLSKVKTGCITCKIRRVKCDEARPACNRCVSTGRKCDGYVAPPNGTYSWAQLLRVCPPPPPSQSASEPELRAMSFFRTVVAPVIAGPLDGYFWTHLATQLSHQELAAKHAVLAISSLYEKFKENPMDRLVPEKNLFAVSNYNEAIRHLRTTDNPETVLFVCILFVCIDMLRGECKGAIDHCRHGVNILNGSRPKSRFIRQYLEPAFCRLGVFPFFFGVRPETFPEMEGGRPPPSPPFDTLAEVQAALDPLLVRTIRFVRTADEYRLGDDLTPKPDASVMQRRKDLDLELDAWHSELTTFLAKKTAKNASSSSSSSSKRDELVMLLLEMKFLVGKIWIDTCLSRGETIFDLHLDKFRRIIDVARDADALLRSTPRHQPRAKFTFEMGFSPLLGFVVVKCRSLRLRTAALGLMRTLSHERESLWDNSTVLAFGRKLVAVEHELDLGPDEDVEAVVDDGTLPPEGRRIKDSAMQKEATVVPRGDGGVTVWKKVALLMREIGGPITVREEWFEVQLRRKP</sequence>
<proteinExistence type="predicted"/>
<dbReference type="SMART" id="SM00066">
    <property type="entry name" value="GAL4"/>
    <property type="match status" value="1"/>
</dbReference>
<gene>
    <name evidence="8" type="ORF">CkaCkLH20_08173</name>
</gene>
<keyword evidence="5" id="KW-0804">Transcription</keyword>
<evidence type="ECO:0000313" key="9">
    <source>
        <dbReference type="Proteomes" id="UP000781932"/>
    </source>
</evidence>
<evidence type="ECO:0000313" key="8">
    <source>
        <dbReference type="EMBL" id="KAF9874190.1"/>
    </source>
</evidence>
<dbReference type="InterPro" id="IPR001138">
    <property type="entry name" value="Zn2Cys6_DnaBD"/>
</dbReference>
<dbReference type="CDD" id="cd00067">
    <property type="entry name" value="GAL4"/>
    <property type="match status" value="1"/>
</dbReference>
<dbReference type="GeneID" id="62163962"/>
<keyword evidence="6" id="KW-0539">Nucleus</keyword>
<dbReference type="InterPro" id="IPR052360">
    <property type="entry name" value="Transcr_Regulatory_Proteins"/>
</dbReference>
<evidence type="ECO:0000259" key="7">
    <source>
        <dbReference type="PROSITE" id="PS50048"/>
    </source>
</evidence>
<evidence type="ECO:0000256" key="5">
    <source>
        <dbReference type="ARBA" id="ARBA00023163"/>
    </source>
</evidence>
<keyword evidence="1" id="KW-0479">Metal-binding</keyword>
<dbReference type="OrthoDB" id="3598904at2759"/>
<dbReference type="PANTHER" id="PTHR36206">
    <property type="entry name" value="ASPERCRYPTIN BIOSYNTHESIS CLUSTER-SPECIFIC TRANSCRIPTION REGULATOR ATNN-RELATED"/>
    <property type="match status" value="1"/>
</dbReference>
<dbReference type="PROSITE" id="PS50048">
    <property type="entry name" value="ZN2_CY6_FUNGAL_2"/>
    <property type="match status" value="1"/>
</dbReference>
<dbReference type="PANTHER" id="PTHR36206:SF16">
    <property type="entry name" value="TRANSCRIPTION FACTOR DOMAIN-CONTAINING PROTEIN-RELATED"/>
    <property type="match status" value="1"/>
</dbReference>
<keyword evidence="4" id="KW-0238">DNA-binding</keyword>
<dbReference type="Proteomes" id="UP000781932">
    <property type="component" value="Unassembled WGS sequence"/>
</dbReference>
<dbReference type="GO" id="GO:0003677">
    <property type="term" value="F:DNA binding"/>
    <property type="evidence" value="ECO:0007669"/>
    <property type="project" value="UniProtKB-KW"/>
</dbReference>
<comment type="caution">
    <text evidence="8">The sequence shown here is derived from an EMBL/GenBank/DDBJ whole genome shotgun (WGS) entry which is preliminary data.</text>
</comment>
<keyword evidence="2" id="KW-0862">Zinc</keyword>
<evidence type="ECO:0000256" key="3">
    <source>
        <dbReference type="ARBA" id="ARBA00023015"/>
    </source>
</evidence>
<evidence type="ECO:0000256" key="6">
    <source>
        <dbReference type="ARBA" id="ARBA00023242"/>
    </source>
</evidence>
<keyword evidence="9" id="KW-1185">Reference proteome</keyword>
<name>A0A9P6I1N5_9PEZI</name>
<evidence type="ECO:0000256" key="1">
    <source>
        <dbReference type="ARBA" id="ARBA00022723"/>
    </source>
</evidence>
<evidence type="ECO:0000256" key="2">
    <source>
        <dbReference type="ARBA" id="ARBA00022833"/>
    </source>
</evidence>
<dbReference type="SUPFAM" id="SSF57701">
    <property type="entry name" value="Zn2/Cys6 DNA-binding domain"/>
    <property type="match status" value="1"/>
</dbReference>
<organism evidence="8 9">
    <name type="scientific">Colletotrichum karsti</name>
    <dbReference type="NCBI Taxonomy" id="1095194"/>
    <lineage>
        <taxon>Eukaryota</taxon>
        <taxon>Fungi</taxon>
        <taxon>Dikarya</taxon>
        <taxon>Ascomycota</taxon>
        <taxon>Pezizomycotina</taxon>
        <taxon>Sordariomycetes</taxon>
        <taxon>Hypocreomycetidae</taxon>
        <taxon>Glomerellales</taxon>
        <taxon>Glomerellaceae</taxon>
        <taxon>Colletotrichum</taxon>
        <taxon>Colletotrichum boninense species complex</taxon>
    </lineage>
</organism>
<dbReference type="EMBL" id="JAATWM020000027">
    <property type="protein sequence ID" value="KAF9874190.1"/>
    <property type="molecule type" value="Genomic_DNA"/>
</dbReference>
<dbReference type="RefSeq" id="XP_038743651.1">
    <property type="nucleotide sequence ID" value="XM_038890888.1"/>
</dbReference>
<keyword evidence="3" id="KW-0805">Transcription regulation</keyword>
<protein>
    <submittedName>
        <fullName evidence="8">C6 zinc finger domain protein</fullName>
    </submittedName>
</protein>
<reference evidence="8" key="1">
    <citation type="submission" date="2020-03" db="EMBL/GenBank/DDBJ databases">
        <authorList>
            <person name="He L."/>
        </authorList>
    </citation>
    <scope>NUCLEOTIDE SEQUENCE</scope>
    <source>
        <strain evidence="8">CkLH20</strain>
    </source>
</reference>
<evidence type="ECO:0000256" key="4">
    <source>
        <dbReference type="ARBA" id="ARBA00023125"/>
    </source>
</evidence>
<dbReference type="PROSITE" id="PS00463">
    <property type="entry name" value="ZN2_CY6_FUNGAL_1"/>
    <property type="match status" value="1"/>
</dbReference>
<reference evidence="8" key="2">
    <citation type="submission" date="2020-11" db="EMBL/GenBank/DDBJ databases">
        <title>Whole genome sequencing of Colletotrichum sp.</title>
        <authorList>
            <person name="Li H."/>
        </authorList>
    </citation>
    <scope>NUCLEOTIDE SEQUENCE</scope>
    <source>
        <strain evidence="8">CkLH20</strain>
    </source>
</reference>